<dbReference type="Pfam" id="PF02368">
    <property type="entry name" value="Big_2"/>
    <property type="match status" value="2"/>
</dbReference>
<dbReference type="Proteomes" id="UP001056756">
    <property type="component" value="Chromosome"/>
</dbReference>
<reference evidence="5" key="1">
    <citation type="submission" date="2022-05" db="EMBL/GenBank/DDBJ databases">
        <title>Novel bacterial taxa in a minimal lignocellulolytic consortium and its capacity to transform plastics disclosed by genome-resolved metagenomics.</title>
        <authorList>
            <person name="Rodriguez C.A.D."/>
            <person name="Diaz-Garcia L."/>
            <person name="Herrera K."/>
            <person name="Tarazona N.A."/>
            <person name="Sproer C."/>
            <person name="Overmann J."/>
            <person name="Jimenez D.J."/>
        </authorList>
    </citation>
    <scope>NUCLEOTIDE SEQUENCE</scope>
    <source>
        <strain evidence="5">MAG5</strain>
    </source>
</reference>
<evidence type="ECO:0000256" key="2">
    <source>
        <dbReference type="SAM" id="MobiDB-lite"/>
    </source>
</evidence>
<accession>A0A9J6ZH02</accession>
<dbReference type="KEGG" id="plig:NAG76_04030"/>
<evidence type="ECO:0000313" key="5">
    <source>
        <dbReference type="EMBL" id="URN95438.1"/>
    </source>
</evidence>
<dbReference type="InterPro" id="IPR052177">
    <property type="entry name" value="Divisome_Glycosyl_Hydrolase"/>
</dbReference>
<feature type="signal peptide" evidence="3">
    <location>
        <begin position="1"/>
        <end position="30"/>
    </location>
</feature>
<evidence type="ECO:0000256" key="3">
    <source>
        <dbReference type="SAM" id="SignalP"/>
    </source>
</evidence>
<dbReference type="Gene3D" id="2.60.40.1080">
    <property type="match status" value="3"/>
</dbReference>
<proteinExistence type="predicted"/>
<sequence length="1175" mass="128720">MKRFNRMFMVLLSFLIVSSSFSALSGVSYAAEMQANSSSSLVFEDFEDMSDVYLTKSVATDYAMLEQSTRPDPAVHGLSAAKLTYDFTGSTATSAAYLRFYDNDGSAGRTIVGSPSKIGFWVYGAGFKHWIRAQVQDANKTQATIDFTTTSTVIDGWQYVSANLPTNLTGPYKLNFIYYVEIGAKTSGTLYFDQISMIYGNTTSLEFQWSNVKPMHIGEILNAQMLETKAGYKMPAAVAANLVTFSSSDQSVAEVAADGMITALAAGTTTLTASYNGAISTYELTVTDEQVESNNLVITGPSTLVPSEDGAVHVYSVFDNNQLFDVTQSAFITSNDEAILAVDGNILRGISYGTATITATLMTEQYGELTASYSLEVKPGELRSIAIKDVFSAIIGGEALSAKVIGTYRIEGEKPITEGVTYSIDNASIATIDADTGVITALTPGVTTVRANVNGQTAQQTLVVTNDISNPKHELRGAWISTVENIDWPTKGDVDPASQREDFIKLLDELQAAGINAIFTQVRPTADSFFPSEYFPWSHWLTGKQGVAPADNYDPLAFMIEEAHKRNMEFHAWVNPFRVSMNTDIEALVETHPARQHPDWIVNYEGKLYFNPGIEEARNYIIEAVNEIVVNYNIDGIHMDDYFYPYPSSQSFNDAEQYGDYTAAGGNLSLSDWRRNNVNEVVSGLHDTIKESKDYVKFGISPFGIWKNKSSDATGSATNGLESYSAIYADTRTWIQEGWVDYIAPQIYWHFGYNAAAYDVLVDWWVNEVNEHANTHDVHLYIGHATYKVGTSGWENEDQLPAQLRYNQGKQGAVDGSILFSSNHFLANPLGILDAIKETYARPALIPEMSWLDGTAPQVPLINTIKSVKTGVQLSWNMATSGEDAAYYTIYRADGNATPNISTSEHLIATVRAVNGSLQSFVDETAVVGETYTYAVAAVSRIHVESEASESSTILVETVNTPTPTPSPGGGGSTEEGTTEEPKEEGGTTEEEVDTPTFNDLSKDHWAAKYIEQLVANKIFTGYADGTIKPNALMTRAEYMTVLYRLYNNKVVLVENSTFTDVKQNAWYSEAINQLTHHGFVAGYTDGSFKPNHSITREEAFVMLYRMFKDKLPAAQANDVAFADDAAIAGWAQEAVQHLAAAGIVEGDGSGKLNPKQPITRAEIAKIVSFFLDKK</sequence>
<dbReference type="Gene3D" id="2.60.40.10">
    <property type="entry name" value="Immunoglobulins"/>
    <property type="match status" value="1"/>
</dbReference>
<feature type="chain" id="PRO_5039899464" evidence="3">
    <location>
        <begin position="31"/>
        <end position="1175"/>
    </location>
</feature>
<dbReference type="SUPFAM" id="SSF49373">
    <property type="entry name" value="Invasin/intimin cell-adhesion fragments"/>
    <property type="match status" value="2"/>
</dbReference>
<dbReference type="PANTHER" id="PTHR43405">
    <property type="entry name" value="GLYCOSYL HYDROLASE DIGH"/>
    <property type="match status" value="1"/>
</dbReference>
<dbReference type="AlphaFoldDB" id="A0A9J6ZH02"/>
<dbReference type="PROSITE" id="PS51272">
    <property type="entry name" value="SLH"/>
    <property type="match status" value="3"/>
</dbReference>
<gene>
    <name evidence="5" type="ORF">NAG76_04030</name>
</gene>
<evidence type="ECO:0000313" key="6">
    <source>
        <dbReference type="Proteomes" id="UP001056756"/>
    </source>
</evidence>
<dbReference type="Pfam" id="PF02638">
    <property type="entry name" value="GHL10"/>
    <property type="match status" value="1"/>
</dbReference>
<feature type="domain" description="SLH" evidence="4">
    <location>
        <begin position="1055"/>
        <end position="1118"/>
    </location>
</feature>
<feature type="domain" description="SLH" evidence="4">
    <location>
        <begin position="994"/>
        <end position="1054"/>
    </location>
</feature>
<dbReference type="InterPro" id="IPR003343">
    <property type="entry name" value="Big_2"/>
</dbReference>
<dbReference type="InterPro" id="IPR017853">
    <property type="entry name" value="GH"/>
</dbReference>
<dbReference type="InterPro" id="IPR003790">
    <property type="entry name" value="GHL10"/>
</dbReference>
<name>A0A9J6ZH02_9BACL</name>
<dbReference type="InterPro" id="IPR036116">
    <property type="entry name" value="FN3_sf"/>
</dbReference>
<dbReference type="InterPro" id="IPR008964">
    <property type="entry name" value="Invasin/intimin_cell_adhesion"/>
</dbReference>
<evidence type="ECO:0000259" key="4">
    <source>
        <dbReference type="PROSITE" id="PS51272"/>
    </source>
</evidence>
<feature type="region of interest" description="Disordered" evidence="2">
    <location>
        <begin position="958"/>
        <end position="998"/>
    </location>
</feature>
<dbReference type="SUPFAM" id="SSF51445">
    <property type="entry name" value="(Trans)glycosidases"/>
    <property type="match status" value="1"/>
</dbReference>
<protein>
    <submittedName>
        <fullName evidence="5">Family 10 glycosylhydrolase</fullName>
    </submittedName>
</protein>
<feature type="domain" description="SLH" evidence="4">
    <location>
        <begin position="1119"/>
        <end position="1175"/>
    </location>
</feature>
<dbReference type="PANTHER" id="PTHR43405:SF1">
    <property type="entry name" value="GLYCOSYL HYDROLASE DIGH"/>
    <property type="match status" value="1"/>
</dbReference>
<dbReference type="SUPFAM" id="SSF49265">
    <property type="entry name" value="Fibronectin type III"/>
    <property type="match status" value="1"/>
</dbReference>
<keyword evidence="1 3" id="KW-0732">Signal</keyword>
<evidence type="ECO:0000256" key="1">
    <source>
        <dbReference type="ARBA" id="ARBA00022729"/>
    </source>
</evidence>
<dbReference type="SMART" id="SM00635">
    <property type="entry name" value="BID_2"/>
    <property type="match status" value="3"/>
</dbReference>
<organism evidence="5 6">
    <name type="scientific">Candidatus Pristimantibacillus lignocellulolyticus</name>
    <dbReference type="NCBI Taxonomy" id="2994561"/>
    <lineage>
        <taxon>Bacteria</taxon>
        <taxon>Bacillati</taxon>
        <taxon>Bacillota</taxon>
        <taxon>Bacilli</taxon>
        <taxon>Bacillales</taxon>
        <taxon>Paenibacillaceae</taxon>
        <taxon>Candidatus Pristimantibacillus</taxon>
    </lineage>
</organism>
<dbReference type="Gene3D" id="3.20.20.80">
    <property type="entry name" value="Glycosidases"/>
    <property type="match status" value="1"/>
</dbReference>
<dbReference type="EMBL" id="CP097899">
    <property type="protein sequence ID" value="URN95438.1"/>
    <property type="molecule type" value="Genomic_DNA"/>
</dbReference>
<dbReference type="Pfam" id="PF00395">
    <property type="entry name" value="SLH"/>
    <property type="match status" value="3"/>
</dbReference>
<dbReference type="InterPro" id="IPR013783">
    <property type="entry name" value="Ig-like_fold"/>
</dbReference>
<dbReference type="InterPro" id="IPR001119">
    <property type="entry name" value="SLH_dom"/>
</dbReference>